<dbReference type="Pfam" id="PF05425">
    <property type="entry name" value="CopD"/>
    <property type="match status" value="1"/>
</dbReference>
<keyword evidence="8 10" id="KW-0472">Membrane</keyword>
<organism evidence="14 15">
    <name type="scientific">Streptomyces coeruleoprunus</name>
    <dbReference type="NCBI Taxonomy" id="285563"/>
    <lineage>
        <taxon>Bacteria</taxon>
        <taxon>Bacillati</taxon>
        <taxon>Actinomycetota</taxon>
        <taxon>Actinomycetes</taxon>
        <taxon>Kitasatosporales</taxon>
        <taxon>Streptomycetaceae</taxon>
        <taxon>Streptomyces</taxon>
    </lineage>
</organism>
<evidence type="ECO:0000259" key="12">
    <source>
        <dbReference type="Pfam" id="PF04234"/>
    </source>
</evidence>
<feature type="domain" description="CopC" evidence="12">
    <location>
        <begin position="37"/>
        <end position="134"/>
    </location>
</feature>
<evidence type="ECO:0000256" key="1">
    <source>
        <dbReference type="ARBA" id="ARBA00004651"/>
    </source>
</evidence>
<keyword evidence="7" id="KW-0186">Copper</keyword>
<evidence type="ECO:0000256" key="5">
    <source>
        <dbReference type="ARBA" id="ARBA00022729"/>
    </source>
</evidence>
<feature type="domain" description="Copper resistance protein D" evidence="13">
    <location>
        <begin position="344"/>
        <end position="413"/>
    </location>
</feature>
<keyword evidence="6 10" id="KW-1133">Transmembrane helix</keyword>
<feature type="region of interest" description="Disordered" evidence="9">
    <location>
        <begin position="416"/>
        <end position="500"/>
    </location>
</feature>
<accession>A0ABV9XBZ2</accession>
<comment type="subcellular location">
    <subcellularLocation>
        <location evidence="1">Cell membrane</location>
        <topology evidence="1">Multi-pass membrane protein</topology>
    </subcellularLocation>
</comment>
<feature type="transmembrane region" description="Helical" evidence="10">
    <location>
        <begin position="278"/>
        <end position="297"/>
    </location>
</feature>
<dbReference type="Pfam" id="PF04234">
    <property type="entry name" value="CopC"/>
    <property type="match status" value="1"/>
</dbReference>
<dbReference type="Gene3D" id="2.60.40.1220">
    <property type="match status" value="1"/>
</dbReference>
<evidence type="ECO:0000256" key="9">
    <source>
        <dbReference type="SAM" id="MobiDB-lite"/>
    </source>
</evidence>
<keyword evidence="4" id="KW-0479">Metal-binding</keyword>
<evidence type="ECO:0000256" key="11">
    <source>
        <dbReference type="SAM" id="SignalP"/>
    </source>
</evidence>
<feature type="transmembrane region" description="Helical" evidence="10">
    <location>
        <begin position="195"/>
        <end position="213"/>
    </location>
</feature>
<feature type="transmembrane region" description="Helical" evidence="10">
    <location>
        <begin position="163"/>
        <end position="183"/>
    </location>
</feature>
<dbReference type="InterPro" id="IPR008457">
    <property type="entry name" value="Cu-R_CopD_dom"/>
</dbReference>
<dbReference type="PANTHER" id="PTHR34820:SF4">
    <property type="entry name" value="INNER MEMBRANE PROTEIN YEBZ"/>
    <property type="match status" value="1"/>
</dbReference>
<feature type="transmembrane region" description="Helical" evidence="10">
    <location>
        <begin position="386"/>
        <end position="403"/>
    </location>
</feature>
<dbReference type="InterPro" id="IPR007348">
    <property type="entry name" value="CopC_dom"/>
</dbReference>
<evidence type="ECO:0000256" key="3">
    <source>
        <dbReference type="ARBA" id="ARBA00022692"/>
    </source>
</evidence>
<feature type="chain" id="PRO_5047342897" evidence="11">
    <location>
        <begin position="39"/>
        <end position="665"/>
    </location>
</feature>
<protein>
    <submittedName>
        <fullName evidence="14">Copper resistance CopC/CopD family protein</fullName>
    </submittedName>
</protein>
<keyword evidence="3 10" id="KW-0812">Transmembrane</keyword>
<dbReference type="SUPFAM" id="SSF81296">
    <property type="entry name" value="E set domains"/>
    <property type="match status" value="1"/>
</dbReference>
<feature type="compositionally biased region" description="Low complexity" evidence="9">
    <location>
        <begin position="478"/>
        <end position="491"/>
    </location>
</feature>
<evidence type="ECO:0000256" key="7">
    <source>
        <dbReference type="ARBA" id="ARBA00023008"/>
    </source>
</evidence>
<dbReference type="RefSeq" id="WP_345690630.1">
    <property type="nucleotide sequence ID" value="NZ_BAABIT010000001.1"/>
</dbReference>
<dbReference type="EMBL" id="JBHSJD010000007">
    <property type="protein sequence ID" value="MFC5022691.1"/>
    <property type="molecule type" value="Genomic_DNA"/>
</dbReference>
<evidence type="ECO:0000256" key="4">
    <source>
        <dbReference type="ARBA" id="ARBA00022723"/>
    </source>
</evidence>
<dbReference type="InterPro" id="IPR014755">
    <property type="entry name" value="Cu-Rt/internalin_Ig-like"/>
</dbReference>
<sequence>MTATASVRPPTARLLSVLLVLTAALLGTVFSGTASAHAALTGSDPADGAVVATAPQRVTLTFSEQVAMGDDSIRVLEPSGRRADTGELRDLCSGSVVRYGVQLRSGLPTGTYTVAWQAVSADSHPIAGAFTFSIGAPSATTVALPEQQPGGGLVGSLYDVARYASYAGFVLLVGGAAFVVACWPRGAAVRPVQRLVARGWVTLTAATLALLLLRGPYTTSGELADVLDLDGLRAVLETRTGAALMSRLLLAGAAALFVAVLFGAYARREGAEKKDLTFGLAVGGTVVAAGIAGTWALSEHASAGLQPGVAMPVDVLHLLAMAAWLGGLAALLVALYREPSLERAAVRRFSRVAFGSVVVLAATGLYQSWRQVGSWSALTGTAYGRLLLLKVALVAVLVGVAWASRRWTRRLADTAPGVADGAGAEGGGVDDAVADDTTPEAKAQDAEARGGDVQDTDAQDTDVQDGDVQDPAVDPERAAQLARQRAAVATARKQRARDADPARAGLRRSVLAEATVAVVLLGVTTLLTATEPGRTQEQADRTQAASATAVPDRPIDLRLPFDTGGPAGKGTVRLSLDPGRSGANTLQVYVDGASGRPQDVPELKVAFTLDAQRIGPLPVVPERVAAGHWKATGLQIPMPGEWRIQVTVRTSDIDQTTIEKNVKIG</sequence>
<evidence type="ECO:0000256" key="10">
    <source>
        <dbReference type="SAM" id="Phobius"/>
    </source>
</evidence>
<dbReference type="InterPro" id="IPR032694">
    <property type="entry name" value="CopC/D"/>
</dbReference>
<evidence type="ECO:0000313" key="15">
    <source>
        <dbReference type="Proteomes" id="UP001595829"/>
    </source>
</evidence>
<feature type="transmembrane region" description="Helical" evidence="10">
    <location>
        <begin position="248"/>
        <end position="266"/>
    </location>
</feature>
<keyword evidence="15" id="KW-1185">Reference proteome</keyword>
<proteinExistence type="predicted"/>
<comment type="caution">
    <text evidence="14">The sequence shown here is derived from an EMBL/GenBank/DDBJ whole genome shotgun (WGS) entry which is preliminary data.</text>
</comment>
<evidence type="ECO:0000256" key="6">
    <source>
        <dbReference type="ARBA" id="ARBA00022989"/>
    </source>
</evidence>
<name>A0ABV9XBZ2_9ACTN</name>
<feature type="signal peptide" evidence="11">
    <location>
        <begin position="1"/>
        <end position="38"/>
    </location>
</feature>
<feature type="transmembrane region" description="Helical" evidence="10">
    <location>
        <begin position="317"/>
        <end position="336"/>
    </location>
</feature>
<keyword evidence="5 11" id="KW-0732">Signal</keyword>
<keyword evidence="2" id="KW-1003">Cell membrane</keyword>
<dbReference type="PANTHER" id="PTHR34820">
    <property type="entry name" value="INNER MEMBRANE PROTEIN YEBZ"/>
    <property type="match status" value="1"/>
</dbReference>
<feature type="compositionally biased region" description="Basic and acidic residues" evidence="9">
    <location>
        <begin position="442"/>
        <end position="452"/>
    </location>
</feature>
<dbReference type="Proteomes" id="UP001595829">
    <property type="component" value="Unassembled WGS sequence"/>
</dbReference>
<feature type="transmembrane region" description="Helical" evidence="10">
    <location>
        <begin position="348"/>
        <end position="366"/>
    </location>
</feature>
<evidence type="ECO:0000256" key="2">
    <source>
        <dbReference type="ARBA" id="ARBA00022475"/>
    </source>
</evidence>
<evidence type="ECO:0000256" key="8">
    <source>
        <dbReference type="ARBA" id="ARBA00023136"/>
    </source>
</evidence>
<reference evidence="15" key="1">
    <citation type="journal article" date="2019" name="Int. J. Syst. Evol. Microbiol.">
        <title>The Global Catalogue of Microorganisms (GCM) 10K type strain sequencing project: providing services to taxonomists for standard genome sequencing and annotation.</title>
        <authorList>
            <consortium name="The Broad Institute Genomics Platform"/>
            <consortium name="The Broad Institute Genome Sequencing Center for Infectious Disease"/>
            <person name="Wu L."/>
            <person name="Ma J."/>
        </authorList>
    </citation>
    <scope>NUCLEOTIDE SEQUENCE [LARGE SCALE GENOMIC DNA]</scope>
    <source>
        <strain evidence="15">CGMCC 4.1648</strain>
    </source>
</reference>
<feature type="compositionally biased region" description="Acidic residues" evidence="9">
    <location>
        <begin position="454"/>
        <end position="468"/>
    </location>
</feature>
<evidence type="ECO:0000259" key="13">
    <source>
        <dbReference type="Pfam" id="PF05425"/>
    </source>
</evidence>
<dbReference type="InterPro" id="IPR014756">
    <property type="entry name" value="Ig_E-set"/>
</dbReference>
<gene>
    <name evidence="14" type="ORF">ACFPM3_11165</name>
</gene>
<evidence type="ECO:0000313" key="14">
    <source>
        <dbReference type="EMBL" id="MFC5022691.1"/>
    </source>
</evidence>